<name>A0A6A6GZA6_VIRVR</name>
<feature type="compositionally biased region" description="Basic and acidic residues" evidence="1">
    <location>
        <begin position="287"/>
        <end position="303"/>
    </location>
</feature>
<proteinExistence type="predicted"/>
<keyword evidence="3" id="KW-1185">Reference proteome</keyword>
<accession>A0A6A6GZA6</accession>
<evidence type="ECO:0000256" key="1">
    <source>
        <dbReference type="SAM" id="MobiDB-lite"/>
    </source>
</evidence>
<dbReference type="CDD" id="cd00167">
    <property type="entry name" value="SANT"/>
    <property type="match status" value="1"/>
</dbReference>
<protein>
    <recommendedName>
        <fullName evidence="4">Myb-like domain-containing protein</fullName>
    </recommendedName>
</protein>
<dbReference type="EMBL" id="ML991833">
    <property type="protein sequence ID" value="KAF2230947.1"/>
    <property type="molecule type" value="Genomic_DNA"/>
</dbReference>
<evidence type="ECO:0000313" key="2">
    <source>
        <dbReference type="EMBL" id="KAF2230947.1"/>
    </source>
</evidence>
<feature type="region of interest" description="Disordered" evidence="1">
    <location>
        <begin position="285"/>
        <end position="324"/>
    </location>
</feature>
<reference evidence="2" key="1">
    <citation type="journal article" date="2020" name="Stud. Mycol.">
        <title>101 Dothideomycetes genomes: a test case for predicting lifestyles and emergence of pathogens.</title>
        <authorList>
            <person name="Haridas S."/>
            <person name="Albert R."/>
            <person name="Binder M."/>
            <person name="Bloem J."/>
            <person name="Labutti K."/>
            <person name="Salamov A."/>
            <person name="Andreopoulos B."/>
            <person name="Baker S."/>
            <person name="Barry K."/>
            <person name="Bills G."/>
            <person name="Bluhm B."/>
            <person name="Cannon C."/>
            <person name="Castanera R."/>
            <person name="Culley D."/>
            <person name="Daum C."/>
            <person name="Ezra D."/>
            <person name="Gonzalez J."/>
            <person name="Henrissat B."/>
            <person name="Kuo A."/>
            <person name="Liang C."/>
            <person name="Lipzen A."/>
            <person name="Lutzoni F."/>
            <person name="Magnuson J."/>
            <person name="Mondo S."/>
            <person name="Nolan M."/>
            <person name="Ohm R."/>
            <person name="Pangilinan J."/>
            <person name="Park H.-J."/>
            <person name="Ramirez L."/>
            <person name="Alfaro M."/>
            <person name="Sun H."/>
            <person name="Tritt A."/>
            <person name="Yoshinaga Y."/>
            <person name="Zwiers L.-H."/>
            <person name="Turgeon B."/>
            <person name="Goodwin S."/>
            <person name="Spatafora J."/>
            <person name="Crous P."/>
            <person name="Grigoriev I."/>
        </authorList>
    </citation>
    <scope>NUCLEOTIDE SEQUENCE</scope>
    <source>
        <strain evidence="2">Tuck. ex Michener</strain>
    </source>
</reference>
<dbReference type="AlphaFoldDB" id="A0A6A6GZA6"/>
<feature type="region of interest" description="Disordered" evidence="1">
    <location>
        <begin position="132"/>
        <end position="155"/>
    </location>
</feature>
<dbReference type="InterPro" id="IPR001005">
    <property type="entry name" value="SANT/Myb"/>
</dbReference>
<gene>
    <name evidence="2" type="ORF">EV356DRAFT_316396</name>
</gene>
<sequence>MAKYSLNMRCYSIIGRKEVSSNTFSYTLSSYAWTADSYFAEDMEHKFVKVAINTDPQSSRLTRSHITDTKAIVVVDFFIDWTSDSNSAYSPKSKRFPKADTVKLESSAQGSSIDSSMAAVSAKFSQLNLAAEASPTPKLRQKSNAQPRVRHRSDPKAIEEKWTADEDAKLMELKNGKVVLWSDVANRFPNKSIGSLLQRHAALVLKGHSQPHASTSANSVSETNDVSAAAQMSRTAVESIDAKCGALTNSAAAAVGKTMQEHCGSTTPVPQAQSKTVDIIEDVAQIDSHDKTQSKDGEEHEAAEWGQWDVVEEENEPEWELVAA</sequence>
<feature type="compositionally biased region" description="Acidic residues" evidence="1">
    <location>
        <begin position="310"/>
        <end position="324"/>
    </location>
</feature>
<evidence type="ECO:0008006" key="4">
    <source>
        <dbReference type="Google" id="ProtNLM"/>
    </source>
</evidence>
<dbReference type="Proteomes" id="UP000800092">
    <property type="component" value="Unassembled WGS sequence"/>
</dbReference>
<organism evidence="2 3">
    <name type="scientific">Viridothelium virens</name>
    <name type="common">Speckled blister lichen</name>
    <name type="synonym">Trypethelium virens</name>
    <dbReference type="NCBI Taxonomy" id="1048519"/>
    <lineage>
        <taxon>Eukaryota</taxon>
        <taxon>Fungi</taxon>
        <taxon>Dikarya</taxon>
        <taxon>Ascomycota</taxon>
        <taxon>Pezizomycotina</taxon>
        <taxon>Dothideomycetes</taxon>
        <taxon>Dothideomycetes incertae sedis</taxon>
        <taxon>Trypetheliales</taxon>
        <taxon>Trypetheliaceae</taxon>
        <taxon>Viridothelium</taxon>
    </lineage>
</organism>
<evidence type="ECO:0000313" key="3">
    <source>
        <dbReference type="Proteomes" id="UP000800092"/>
    </source>
</evidence>